<dbReference type="PROSITE" id="PS01129">
    <property type="entry name" value="PSI_RLU"/>
    <property type="match status" value="1"/>
</dbReference>
<dbReference type="GO" id="GO:0009982">
    <property type="term" value="F:pseudouridine synthase activity"/>
    <property type="evidence" value="ECO:0007669"/>
    <property type="project" value="InterPro"/>
</dbReference>
<dbReference type="EMBL" id="CP000554">
    <property type="protein sequence ID" value="ABM79447.1"/>
    <property type="molecule type" value="Genomic_DNA"/>
</dbReference>
<evidence type="ECO:0000313" key="5">
    <source>
        <dbReference type="EMBL" id="ABM79447.1"/>
    </source>
</evidence>
<dbReference type="BioCyc" id="PMAR59922:G1G80-2383-MONOMER"/>
<dbReference type="GO" id="GO:0003723">
    <property type="term" value="F:RNA binding"/>
    <property type="evidence" value="ECO:0007669"/>
    <property type="project" value="InterPro"/>
</dbReference>
<sequence>MAGCNGVSDADWLSASFNHGWTYSQRIAAVDAGRGLVELLAVHYTHSSRDVWQQRLQAGQIRLNGELVRLDQLLASGDQVCWQRPPWLEAAVPASWEVIFDDGDLLVVNKPSGLPVIPGGGFLDHTLTGLLQRRCQLDGESRLPRPVHRLGRFTSGLLICARQRETRAKLSAMFRRATAGDQGCKKIYRALAHRNLNVHCDEVATIRVPIVQTAHPMVGKVWVAADSSRQHDSKQSESRVLTALSTVRLLERRQDADLLEVAIQTGRPHQIRIHLAAIGSPLIGDPLYGFDGQISSAATPGDGGYCLHAHRLVDVPYRNRLHGFTACSPRRLQMKTER</sequence>
<proteinExistence type="predicted"/>
<dbReference type="PANTHER" id="PTHR21600">
    <property type="entry name" value="MITOCHONDRIAL RNA PSEUDOURIDINE SYNTHASE"/>
    <property type="match status" value="1"/>
</dbReference>
<evidence type="ECO:0000313" key="6">
    <source>
        <dbReference type="Proteomes" id="UP000002274"/>
    </source>
</evidence>
<dbReference type="Proteomes" id="UP000002274">
    <property type="component" value="Chromosome"/>
</dbReference>
<dbReference type="SUPFAM" id="SSF55120">
    <property type="entry name" value="Pseudouridine synthase"/>
    <property type="match status" value="1"/>
</dbReference>
<dbReference type="GO" id="GO:0140098">
    <property type="term" value="F:catalytic activity, acting on RNA"/>
    <property type="evidence" value="ECO:0007669"/>
    <property type="project" value="UniProtKB-ARBA"/>
</dbReference>
<evidence type="ECO:0000256" key="1">
    <source>
        <dbReference type="ARBA" id="ARBA00000073"/>
    </source>
</evidence>
<dbReference type="HOGENOM" id="CLU_016902_3_0_3"/>
<dbReference type="InterPro" id="IPR006145">
    <property type="entry name" value="PsdUridine_synth_RsuA/RluA"/>
</dbReference>
<dbReference type="Gene3D" id="3.30.2350.10">
    <property type="entry name" value="Pseudouridine synthase"/>
    <property type="match status" value="1"/>
</dbReference>
<dbReference type="InterPro" id="IPR020103">
    <property type="entry name" value="PsdUridine_synth_cat_dom_sf"/>
</dbReference>
<dbReference type="Pfam" id="PF00849">
    <property type="entry name" value="PseudoU_synth_2"/>
    <property type="match status" value="1"/>
</dbReference>
<dbReference type="GO" id="GO:0000455">
    <property type="term" value="P:enzyme-directed rRNA pseudouridine synthesis"/>
    <property type="evidence" value="ECO:0007669"/>
    <property type="project" value="TreeGrafter"/>
</dbReference>
<evidence type="ECO:0000259" key="4">
    <source>
        <dbReference type="Pfam" id="PF00849"/>
    </source>
</evidence>
<evidence type="ECO:0000256" key="2">
    <source>
        <dbReference type="ARBA" id="ARBA00031870"/>
    </source>
</evidence>
<gene>
    <name evidence="5" type="ordered locus">P9303_27171</name>
</gene>
<organism evidence="5 6">
    <name type="scientific">Prochlorococcus marinus (strain MIT 9303)</name>
    <dbReference type="NCBI Taxonomy" id="59922"/>
    <lineage>
        <taxon>Bacteria</taxon>
        <taxon>Bacillati</taxon>
        <taxon>Cyanobacteriota</taxon>
        <taxon>Cyanophyceae</taxon>
        <taxon>Synechococcales</taxon>
        <taxon>Prochlorococcaceae</taxon>
        <taxon>Prochlorococcus</taxon>
    </lineage>
</organism>
<keyword evidence="5" id="KW-0456">Lyase</keyword>
<dbReference type="InterPro" id="IPR050188">
    <property type="entry name" value="RluA_PseudoU_synthase"/>
</dbReference>
<accession>A2CD87</accession>
<dbReference type="InterPro" id="IPR006224">
    <property type="entry name" value="PsdUridine_synth_RluA-like_CS"/>
</dbReference>
<dbReference type="AlphaFoldDB" id="A2CD87"/>
<comment type="catalytic activity">
    <reaction evidence="1">
        <text>a uridine in RNA = a pseudouridine in RNA</text>
        <dbReference type="Rhea" id="RHEA:48348"/>
        <dbReference type="Rhea" id="RHEA-COMP:12068"/>
        <dbReference type="Rhea" id="RHEA-COMP:12069"/>
        <dbReference type="ChEBI" id="CHEBI:65314"/>
        <dbReference type="ChEBI" id="CHEBI:65315"/>
    </reaction>
</comment>
<dbReference type="PANTHER" id="PTHR21600:SF88">
    <property type="entry name" value="RNA PSEUDOURIDINE SYNTHASE 5"/>
    <property type="match status" value="1"/>
</dbReference>
<dbReference type="CDD" id="cd02869">
    <property type="entry name" value="PseudoU_synth_RluA_like"/>
    <property type="match status" value="1"/>
</dbReference>
<dbReference type="GO" id="GO:0016829">
    <property type="term" value="F:lyase activity"/>
    <property type="evidence" value="ECO:0007669"/>
    <property type="project" value="UniProtKB-KW"/>
</dbReference>
<reference evidence="5 6" key="1">
    <citation type="journal article" date="2007" name="PLoS Genet.">
        <title>Patterns and implications of gene gain and loss in the evolution of Prochlorococcus.</title>
        <authorList>
            <person name="Kettler G.C."/>
            <person name="Martiny A.C."/>
            <person name="Huang K."/>
            <person name="Zucker J."/>
            <person name="Coleman M.L."/>
            <person name="Rodrigue S."/>
            <person name="Chen F."/>
            <person name="Lapidus A."/>
            <person name="Ferriera S."/>
            <person name="Johnson J."/>
            <person name="Steglich C."/>
            <person name="Church G.M."/>
            <person name="Richardson P."/>
            <person name="Chisholm S.W."/>
        </authorList>
    </citation>
    <scope>NUCLEOTIDE SEQUENCE [LARGE SCALE GENOMIC DNA]</scope>
    <source>
        <strain evidence="5 6">MIT 9303</strain>
    </source>
</reference>
<name>A2CD87_PROM3</name>
<dbReference type="KEGG" id="pmf:P9303_27171"/>
<dbReference type="STRING" id="59922.P9303_27171"/>
<protein>
    <recommendedName>
        <fullName evidence="2">RNA pseudouridylate synthase</fullName>
    </recommendedName>
    <alternativeName>
        <fullName evidence="3">RNA-uridine isomerase</fullName>
    </alternativeName>
</protein>
<feature type="domain" description="Pseudouridine synthase RsuA/RluA-like" evidence="4">
    <location>
        <begin position="104"/>
        <end position="277"/>
    </location>
</feature>
<evidence type="ECO:0000256" key="3">
    <source>
        <dbReference type="ARBA" id="ARBA00033164"/>
    </source>
</evidence>